<evidence type="ECO:0000313" key="2">
    <source>
        <dbReference type="EMBL" id="KAF3204963.1"/>
    </source>
</evidence>
<accession>A0A6G1MFV6</accession>
<dbReference type="EMBL" id="WIWT01000076">
    <property type="protein sequence ID" value="KAF3203749.1"/>
    <property type="molecule type" value="Genomic_DNA"/>
</dbReference>
<dbReference type="Proteomes" id="UP000472727">
    <property type="component" value="Unassembled WGS sequence"/>
</dbReference>
<dbReference type="Proteomes" id="UP000483672">
    <property type="component" value="Unassembled WGS sequence"/>
</dbReference>
<dbReference type="InterPro" id="IPR011008">
    <property type="entry name" value="Dimeric_a/b-barrel"/>
</dbReference>
<evidence type="ECO:0008006" key="6">
    <source>
        <dbReference type="Google" id="ProtNLM"/>
    </source>
</evidence>
<gene>
    <name evidence="2" type="ORF">TWF106_001366</name>
    <name evidence="3" type="ORF">TWF191_000978</name>
    <name evidence="1" type="ORF">TWF679_010102</name>
</gene>
<evidence type="ECO:0000313" key="4">
    <source>
        <dbReference type="Proteomes" id="UP000472727"/>
    </source>
</evidence>
<name>A0A6G1MFV6_ORBOL</name>
<reference evidence="4 5" key="1">
    <citation type="submission" date="2019-06" db="EMBL/GenBank/DDBJ databases">
        <authorList>
            <person name="Palmer J.M."/>
        </authorList>
    </citation>
    <scope>NUCLEOTIDE SEQUENCE [LARGE SCALE GENOMIC DNA]</scope>
    <source>
        <strain evidence="2 4">TWF106</strain>
        <strain evidence="3 5">TWF191</strain>
        <strain evidence="1">TWF679</strain>
    </source>
</reference>
<dbReference type="SUPFAM" id="SSF54909">
    <property type="entry name" value="Dimeric alpha+beta barrel"/>
    <property type="match status" value="2"/>
</dbReference>
<dbReference type="Proteomes" id="UP000614610">
    <property type="component" value="Unassembled WGS sequence"/>
</dbReference>
<dbReference type="OrthoDB" id="3830579at2759"/>
<organism evidence="3 5">
    <name type="scientific">Orbilia oligospora</name>
    <name type="common">Nematode-trapping fungus</name>
    <name type="synonym">Arthrobotrys oligospora</name>
    <dbReference type="NCBI Taxonomy" id="2813651"/>
    <lineage>
        <taxon>Eukaryota</taxon>
        <taxon>Fungi</taxon>
        <taxon>Dikarya</taxon>
        <taxon>Ascomycota</taxon>
        <taxon>Pezizomycotina</taxon>
        <taxon>Orbiliomycetes</taxon>
        <taxon>Orbiliales</taxon>
        <taxon>Orbiliaceae</taxon>
        <taxon>Orbilia</taxon>
    </lineage>
</organism>
<evidence type="ECO:0000313" key="1">
    <source>
        <dbReference type="EMBL" id="KAF3203749.1"/>
    </source>
</evidence>
<comment type="caution">
    <text evidence="3">The sequence shown here is derived from an EMBL/GenBank/DDBJ whole genome shotgun (WGS) entry which is preliminary data.</text>
</comment>
<dbReference type="AlphaFoldDB" id="A0A6G1MFV6"/>
<sequence>MVTTEICVFTLLDTITLPDLLDPSSIHKSSIATVRSQPGCQSFHWGIGIQDPQKLFWFIEWDSLSSHQLFQSHPSYPSFASTLITTLTNPSSDSPISVLHYNLPTPLSTFPSSPKKPYLEYFSLPTIPSSNSSISSTFETLGAALSTYDPEGGEGGKAIPSTYAFSIDEGHENLVVSLIGWKDKDQHAAFLKTDAFAKAEPEMRGVAAGPPTAVHVDLQEWE</sequence>
<evidence type="ECO:0000313" key="5">
    <source>
        <dbReference type="Proteomes" id="UP000483672"/>
    </source>
</evidence>
<evidence type="ECO:0000313" key="3">
    <source>
        <dbReference type="EMBL" id="KAF3207589.1"/>
    </source>
</evidence>
<dbReference type="Gene3D" id="3.30.70.100">
    <property type="match status" value="2"/>
</dbReference>
<dbReference type="EMBL" id="WIWS01000120">
    <property type="protein sequence ID" value="KAF3204963.1"/>
    <property type="molecule type" value="Genomic_DNA"/>
</dbReference>
<proteinExistence type="predicted"/>
<protein>
    <recommendedName>
        <fullName evidence="6">ABM domain-containing protein</fullName>
    </recommendedName>
</protein>
<dbReference type="EMBL" id="WIPF01000113">
    <property type="protein sequence ID" value="KAF3207589.1"/>
    <property type="molecule type" value="Genomic_DNA"/>
</dbReference>